<dbReference type="NCBIfam" id="TIGR00052">
    <property type="entry name" value="nudix-type nucleoside diphosphatase, YffH/AdpP family"/>
    <property type="match status" value="1"/>
</dbReference>
<dbReference type="CDD" id="cd24157">
    <property type="entry name" value="NUDIX_GDPMK"/>
    <property type="match status" value="1"/>
</dbReference>
<comment type="caution">
    <text evidence="4">The sequence shown here is derived from an EMBL/GenBank/DDBJ whole genome shotgun (WGS) entry which is preliminary data.</text>
</comment>
<comment type="subunit">
    <text evidence="2">Homodimer.</text>
</comment>
<proteinExistence type="predicted"/>
<reference evidence="4 5" key="1">
    <citation type="journal article" date="2024" name="Chem. Sci.">
        <title>Discovery of megapolipeptins by genome mining of a Burkholderiales bacteria collection.</title>
        <authorList>
            <person name="Paulo B.S."/>
            <person name="Recchia M.J.J."/>
            <person name="Lee S."/>
            <person name="Fergusson C.H."/>
            <person name="Romanowski S.B."/>
            <person name="Hernandez A."/>
            <person name="Krull N."/>
            <person name="Liu D.Y."/>
            <person name="Cavanagh H."/>
            <person name="Bos A."/>
            <person name="Gray C.A."/>
            <person name="Murphy B.T."/>
            <person name="Linington R.G."/>
            <person name="Eustaquio A.S."/>
        </authorList>
    </citation>
    <scope>NUCLEOTIDE SEQUENCE [LARGE SCALE GENOMIC DNA]</scope>
    <source>
        <strain evidence="4 5">RL17-338-BIC-A</strain>
    </source>
</reference>
<dbReference type="SUPFAM" id="SSF55811">
    <property type="entry name" value="Nudix"/>
    <property type="match status" value="1"/>
</dbReference>
<name>A0ABW9DKY5_9BURK</name>
<dbReference type="InterPro" id="IPR015797">
    <property type="entry name" value="NUDIX_hydrolase-like_dom_sf"/>
</dbReference>
<keyword evidence="5" id="KW-1185">Reference proteome</keyword>
<comment type="cofactor">
    <cofactor evidence="1">
        <name>Mg(2+)</name>
        <dbReference type="ChEBI" id="CHEBI:18420"/>
    </cofactor>
</comment>
<dbReference type="RefSeq" id="WP_408225847.1">
    <property type="nucleotide sequence ID" value="NZ_JAQQCF010000001.1"/>
</dbReference>
<evidence type="ECO:0000313" key="5">
    <source>
        <dbReference type="Proteomes" id="UP001629432"/>
    </source>
</evidence>
<evidence type="ECO:0000256" key="3">
    <source>
        <dbReference type="ARBA" id="ARBA00022801"/>
    </source>
</evidence>
<evidence type="ECO:0000256" key="1">
    <source>
        <dbReference type="ARBA" id="ARBA00001946"/>
    </source>
</evidence>
<evidence type="ECO:0000256" key="2">
    <source>
        <dbReference type="ARBA" id="ARBA00011738"/>
    </source>
</evidence>
<evidence type="ECO:0000313" key="4">
    <source>
        <dbReference type="EMBL" id="MFM0635359.1"/>
    </source>
</evidence>
<dbReference type="PANTHER" id="PTHR11839:SF18">
    <property type="entry name" value="NUDIX HYDROLASE DOMAIN-CONTAINING PROTEIN"/>
    <property type="match status" value="1"/>
</dbReference>
<dbReference type="InterPro" id="IPR004385">
    <property type="entry name" value="NDP_pyrophosphatase"/>
</dbReference>
<dbReference type="PANTHER" id="PTHR11839">
    <property type="entry name" value="UDP/ADP-SUGAR PYROPHOSPHATASE"/>
    <property type="match status" value="1"/>
</dbReference>
<dbReference type="Proteomes" id="UP001629432">
    <property type="component" value="Unassembled WGS sequence"/>
</dbReference>
<accession>A0ABW9DKY5</accession>
<keyword evidence="3" id="KW-0378">Hydrolase</keyword>
<sequence>MSKRERIRMLSVDALSSKRQRLDFQTFEYERDDGSKQVLSREIYHVGDGATALLYDLARRTVILVNQFRLPAYLRGESGWVLETPAGFLDGSAPEVRARDEVAEEAGYRVGEMRKVFEALMIPGCVTHVVHGFVAPYTEADRIDAGGGLIDEGEDIAVVELTIDRALGMIVDGEITDAKTIMLLQHAALHLFR</sequence>
<protein>
    <submittedName>
        <fullName evidence="4">GDP-mannose pyrophosphatase</fullName>
    </submittedName>
</protein>
<gene>
    <name evidence="4" type="ORF">PQQ63_01415</name>
</gene>
<dbReference type="EMBL" id="JAQQCF010000001">
    <property type="protein sequence ID" value="MFM0635359.1"/>
    <property type="molecule type" value="Genomic_DNA"/>
</dbReference>
<dbReference type="Gene3D" id="3.90.79.10">
    <property type="entry name" value="Nucleoside Triphosphate Pyrophosphohydrolase"/>
    <property type="match status" value="1"/>
</dbReference>
<organism evidence="4 5">
    <name type="scientific">Paraburkholderia metrosideri</name>
    <dbReference type="NCBI Taxonomy" id="580937"/>
    <lineage>
        <taxon>Bacteria</taxon>
        <taxon>Pseudomonadati</taxon>
        <taxon>Pseudomonadota</taxon>
        <taxon>Betaproteobacteria</taxon>
        <taxon>Burkholderiales</taxon>
        <taxon>Burkholderiaceae</taxon>
        <taxon>Paraburkholderia</taxon>
    </lineage>
</organism>